<organism evidence="1 2">
    <name type="scientific">Bacillus subtilis</name>
    <dbReference type="NCBI Taxonomy" id="1423"/>
    <lineage>
        <taxon>Bacteria</taxon>
        <taxon>Bacillati</taxon>
        <taxon>Bacillota</taxon>
        <taxon>Bacilli</taxon>
        <taxon>Bacillales</taxon>
        <taxon>Bacillaceae</taxon>
        <taxon>Bacillus</taxon>
    </lineage>
</organism>
<reference evidence="1" key="1">
    <citation type="submission" date="2025-02" db="EMBL/GenBank/DDBJ databases">
        <title>Complete genome sequences of 52 Bacillus and Priestia strains isolated from West-African fermentations and 26 reference strains from the DSMZ collection.</title>
        <authorList>
            <person name="Wiedenbein E.S."/>
            <person name="Canoy T.S."/>
            <person name="Hui Y."/>
            <person name="Parkouda C."/>
            <person name="Dawende C."/>
            <person name="Ametefe E."/>
            <person name="Jespersen L."/>
            <person name="Nielsen D.S."/>
        </authorList>
    </citation>
    <scope>NUCLEOTIDE SEQUENCE</scope>
    <source>
        <strain evidence="1">PRO56</strain>
    </source>
</reference>
<dbReference type="EMBL" id="CP120576">
    <property type="protein sequence ID" value="WEY84775.1"/>
    <property type="molecule type" value="Genomic_DNA"/>
</dbReference>
<gene>
    <name evidence="1" type="ORF">P5633_21580</name>
</gene>
<dbReference type="AlphaFoldDB" id="A0AAX3RRT4"/>
<dbReference type="Proteomes" id="UP001214898">
    <property type="component" value="Chromosome"/>
</dbReference>
<accession>A0AAX3RRT4</accession>
<name>A0AAX3RRT4_BACIU</name>
<sequence length="92" mass="10552">MKFKFDNEKIFASAAKLGISVKTNSSNPGIFYEEQGCKKELMMEDLFTPNHQPKHLEQYTFENFSFEYDPSSSIIIGNTKKTFSKNETVRAA</sequence>
<evidence type="ECO:0000313" key="2">
    <source>
        <dbReference type="Proteomes" id="UP001214898"/>
    </source>
</evidence>
<proteinExistence type="predicted"/>
<protein>
    <submittedName>
        <fullName evidence="1">Uncharacterized protein</fullName>
    </submittedName>
</protein>
<evidence type="ECO:0000313" key="1">
    <source>
        <dbReference type="EMBL" id="WEY84775.1"/>
    </source>
</evidence>